<keyword evidence="3" id="KW-0805">Transcription regulation</keyword>
<dbReference type="InterPro" id="IPR008207">
    <property type="entry name" value="Sig_transdc_His_kin_Hpt_dom"/>
</dbReference>
<dbReference type="AlphaFoldDB" id="A0A9X5E8V1"/>
<dbReference type="Gene3D" id="1.10.10.10">
    <property type="entry name" value="Winged helix-like DNA-binding domain superfamily/Winged helix DNA-binding domain"/>
    <property type="match status" value="1"/>
</dbReference>
<organism evidence="12 13">
    <name type="scientific">Scytonema millei VB511283</name>
    <dbReference type="NCBI Taxonomy" id="1245923"/>
    <lineage>
        <taxon>Bacteria</taxon>
        <taxon>Bacillati</taxon>
        <taxon>Cyanobacteriota</taxon>
        <taxon>Cyanophyceae</taxon>
        <taxon>Nostocales</taxon>
        <taxon>Scytonemataceae</taxon>
        <taxon>Scytonema</taxon>
    </lineage>
</organism>
<evidence type="ECO:0000313" key="13">
    <source>
        <dbReference type="Proteomes" id="UP000031532"/>
    </source>
</evidence>
<dbReference type="CDD" id="cd00383">
    <property type="entry name" value="trans_reg_C"/>
    <property type="match status" value="1"/>
</dbReference>
<keyword evidence="2" id="KW-0902">Two-component regulatory system</keyword>
<reference evidence="12 13" key="1">
    <citation type="journal article" date="2015" name="Genome Announc.">
        <title>Draft Genome Sequence of the Terrestrial Cyanobacterium Scytonema millei VB511283, Isolated from Eastern India.</title>
        <authorList>
            <person name="Sen D."/>
            <person name="Chandrababunaidu M.M."/>
            <person name="Singh D."/>
            <person name="Sanghi N."/>
            <person name="Ghorai A."/>
            <person name="Mishra G.P."/>
            <person name="Madduluri M."/>
            <person name="Adhikary S.P."/>
            <person name="Tripathy S."/>
        </authorList>
    </citation>
    <scope>NUCLEOTIDE SEQUENCE [LARGE SCALE GENOMIC DNA]</scope>
    <source>
        <strain evidence="12 13">VB511283</strain>
    </source>
</reference>
<keyword evidence="5" id="KW-0804">Transcription</keyword>
<dbReference type="GO" id="GO:0000976">
    <property type="term" value="F:transcription cis-regulatory region binding"/>
    <property type="evidence" value="ECO:0007669"/>
    <property type="project" value="TreeGrafter"/>
</dbReference>
<dbReference type="SMART" id="SM00073">
    <property type="entry name" value="HPT"/>
    <property type="match status" value="1"/>
</dbReference>
<evidence type="ECO:0000256" key="7">
    <source>
        <dbReference type="PROSITE-ProRule" id="PRU00169"/>
    </source>
</evidence>
<dbReference type="InterPro" id="IPR036388">
    <property type="entry name" value="WH-like_DNA-bd_sf"/>
</dbReference>
<dbReference type="GO" id="GO:0006355">
    <property type="term" value="P:regulation of DNA-templated transcription"/>
    <property type="evidence" value="ECO:0007669"/>
    <property type="project" value="InterPro"/>
</dbReference>
<dbReference type="Pfam" id="PF01627">
    <property type="entry name" value="Hpt"/>
    <property type="match status" value="1"/>
</dbReference>
<dbReference type="PANTHER" id="PTHR48111:SF15">
    <property type="entry name" value="OMPR SUBFAMILY"/>
    <property type="match status" value="1"/>
</dbReference>
<dbReference type="InterPro" id="IPR001789">
    <property type="entry name" value="Sig_transdc_resp-reg_receiver"/>
</dbReference>
<evidence type="ECO:0000259" key="9">
    <source>
        <dbReference type="PROSITE" id="PS50110"/>
    </source>
</evidence>
<evidence type="ECO:0000256" key="4">
    <source>
        <dbReference type="ARBA" id="ARBA00023125"/>
    </source>
</evidence>
<dbReference type="InterPro" id="IPR036641">
    <property type="entry name" value="HPT_dom_sf"/>
</dbReference>
<evidence type="ECO:0000256" key="1">
    <source>
        <dbReference type="ARBA" id="ARBA00022553"/>
    </source>
</evidence>
<evidence type="ECO:0000256" key="2">
    <source>
        <dbReference type="ARBA" id="ARBA00023012"/>
    </source>
</evidence>
<dbReference type="Gene3D" id="6.10.250.690">
    <property type="match status" value="1"/>
</dbReference>
<dbReference type="SMART" id="SM00448">
    <property type="entry name" value="REC"/>
    <property type="match status" value="1"/>
</dbReference>
<keyword evidence="13" id="KW-1185">Reference proteome</keyword>
<dbReference type="RefSeq" id="WP_132867482.1">
    <property type="nucleotide sequence ID" value="NZ_JTJC03000008.1"/>
</dbReference>
<dbReference type="InterPro" id="IPR039420">
    <property type="entry name" value="WalR-like"/>
</dbReference>
<evidence type="ECO:0000256" key="6">
    <source>
        <dbReference type="PROSITE-ProRule" id="PRU00110"/>
    </source>
</evidence>
<dbReference type="PANTHER" id="PTHR48111">
    <property type="entry name" value="REGULATOR OF RPOS"/>
    <property type="match status" value="1"/>
</dbReference>
<dbReference type="SMART" id="SM00862">
    <property type="entry name" value="Trans_reg_C"/>
    <property type="match status" value="1"/>
</dbReference>
<dbReference type="Pfam" id="PF00486">
    <property type="entry name" value="Trans_reg_C"/>
    <property type="match status" value="1"/>
</dbReference>
<feature type="domain" description="OmpR/PhoB-type" evidence="11">
    <location>
        <begin position="154"/>
        <end position="253"/>
    </location>
</feature>
<dbReference type="SUPFAM" id="SSF52172">
    <property type="entry name" value="CheY-like"/>
    <property type="match status" value="1"/>
</dbReference>
<accession>A0A9X5E8V1</accession>
<feature type="modified residue" description="Phosphohistidine" evidence="6">
    <location>
        <position position="322"/>
    </location>
</feature>
<dbReference type="Gene3D" id="1.20.120.160">
    <property type="entry name" value="HPT domain"/>
    <property type="match status" value="1"/>
</dbReference>
<feature type="DNA-binding region" description="OmpR/PhoB-type" evidence="8">
    <location>
        <begin position="154"/>
        <end position="253"/>
    </location>
</feature>
<evidence type="ECO:0000259" key="11">
    <source>
        <dbReference type="PROSITE" id="PS51755"/>
    </source>
</evidence>
<dbReference type="InterPro" id="IPR001867">
    <property type="entry name" value="OmpR/PhoB-type_DNA-bd"/>
</dbReference>
<sequence length="395" mass="43776">MFGAAKKVFSGVRESTVVTNNFIRGRRSPMKILVVEDDNSIAQAVAATLAQQQHCLVDIATDGQEGWELATAFSYDLILLDVMLPKLDGTSLCRQLRQKGDRIPILMLTAKDSSSDKVVGLDAGADDYVVKPFDFPELIARVRALLRRGSTALPPVLEWGDLRLDPSSCEATYGQQVLPLTPKEYTLLELFLRNPRRTFSRSAIVDRLWNLEDPPQENTIKSYIKSLRHKLKTAGAPTDFIETVYGLGYRLKPLDSETSHPEPTASDLDEMQQEVLSVVVKFREVFTAGIGDRLAVLEQAVEALCRGTLSPELQKQAVREAHKLAGALGSFGFTQASHLAQEIESLLEAKNGVSETAPLEHRSTSCLRLCQLLEELEKQIQETPDKTDLGKLFLN</sequence>
<dbReference type="Proteomes" id="UP000031532">
    <property type="component" value="Unassembled WGS sequence"/>
</dbReference>
<dbReference type="PROSITE" id="PS50110">
    <property type="entry name" value="RESPONSE_REGULATORY"/>
    <property type="match status" value="1"/>
</dbReference>
<keyword evidence="1 7" id="KW-0597">Phosphoprotein</keyword>
<dbReference type="GO" id="GO:0000156">
    <property type="term" value="F:phosphorelay response regulator activity"/>
    <property type="evidence" value="ECO:0007669"/>
    <property type="project" value="TreeGrafter"/>
</dbReference>
<dbReference type="FunFam" id="3.40.50.2300:FF:000001">
    <property type="entry name" value="DNA-binding response regulator PhoB"/>
    <property type="match status" value="1"/>
</dbReference>
<dbReference type="EMBL" id="JTJC03000008">
    <property type="protein sequence ID" value="NHC37372.1"/>
    <property type="molecule type" value="Genomic_DNA"/>
</dbReference>
<dbReference type="OrthoDB" id="442759at2"/>
<dbReference type="SUPFAM" id="SSF47226">
    <property type="entry name" value="Histidine-containing phosphotransfer domain, HPT domain"/>
    <property type="match status" value="1"/>
</dbReference>
<evidence type="ECO:0000256" key="3">
    <source>
        <dbReference type="ARBA" id="ARBA00023015"/>
    </source>
</evidence>
<proteinExistence type="predicted"/>
<dbReference type="InterPro" id="IPR016032">
    <property type="entry name" value="Sig_transdc_resp-reg_C-effctor"/>
</dbReference>
<evidence type="ECO:0000256" key="8">
    <source>
        <dbReference type="PROSITE-ProRule" id="PRU01091"/>
    </source>
</evidence>
<name>A0A9X5E8V1_9CYAN</name>
<dbReference type="Pfam" id="PF00072">
    <property type="entry name" value="Response_reg"/>
    <property type="match status" value="1"/>
</dbReference>
<keyword evidence="4 8" id="KW-0238">DNA-binding</keyword>
<dbReference type="Gene3D" id="3.40.50.2300">
    <property type="match status" value="1"/>
</dbReference>
<dbReference type="PROSITE" id="PS51755">
    <property type="entry name" value="OMPR_PHOB"/>
    <property type="match status" value="1"/>
</dbReference>
<dbReference type="InterPro" id="IPR011006">
    <property type="entry name" value="CheY-like_superfamily"/>
</dbReference>
<dbReference type="GO" id="GO:0032993">
    <property type="term" value="C:protein-DNA complex"/>
    <property type="evidence" value="ECO:0007669"/>
    <property type="project" value="TreeGrafter"/>
</dbReference>
<dbReference type="SUPFAM" id="SSF46894">
    <property type="entry name" value="C-terminal effector domain of the bipartite response regulators"/>
    <property type="match status" value="1"/>
</dbReference>
<evidence type="ECO:0000259" key="10">
    <source>
        <dbReference type="PROSITE" id="PS50894"/>
    </source>
</evidence>
<dbReference type="PROSITE" id="PS50894">
    <property type="entry name" value="HPT"/>
    <property type="match status" value="1"/>
</dbReference>
<feature type="domain" description="Response regulatory" evidence="9">
    <location>
        <begin position="31"/>
        <end position="146"/>
    </location>
</feature>
<dbReference type="GO" id="GO:0005829">
    <property type="term" value="C:cytosol"/>
    <property type="evidence" value="ECO:0007669"/>
    <property type="project" value="TreeGrafter"/>
</dbReference>
<evidence type="ECO:0000256" key="5">
    <source>
        <dbReference type="ARBA" id="ARBA00023163"/>
    </source>
</evidence>
<evidence type="ECO:0000313" key="12">
    <source>
        <dbReference type="EMBL" id="NHC37372.1"/>
    </source>
</evidence>
<protein>
    <submittedName>
        <fullName evidence="12">Response regulator</fullName>
    </submittedName>
</protein>
<comment type="caution">
    <text evidence="12">The sequence shown here is derived from an EMBL/GenBank/DDBJ whole genome shotgun (WGS) entry which is preliminary data.</text>
</comment>
<feature type="domain" description="HPt" evidence="10">
    <location>
        <begin position="282"/>
        <end position="383"/>
    </location>
</feature>
<gene>
    <name evidence="12" type="ORF">QH73_0022495</name>
</gene>
<feature type="modified residue" description="4-aspartylphosphate" evidence="7">
    <location>
        <position position="81"/>
    </location>
</feature>